<dbReference type="RefSeq" id="WP_110312181.1">
    <property type="nucleotide sequence ID" value="NZ_QICL01000031.1"/>
</dbReference>
<dbReference type="EMBL" id="QICL01000031">
    <property type="protein sequence ID" value="PXV60133.1"/>
    <property type="molecule type" value="Genomic_DNA"/>
</dbReference>
<name>A0A2V3PLM5_9BACT</name>
<accession>A0A2V3PLM5</accession>
<evidence type="ECO:0000313" key="2">
    <source>
        <dbReference type="Proteomes" id="UP000247973"/>
    </source>
</evidence>
<reference evidence="1 2" key="1">
    <citation type="submission" date="2018-03" db="EMBL/GenBank/DDBJ databases">
        <title>Genomic Encyclopedia of Archaeal and Bacterial Type Strains, Phase II (KMG-II): from individual species to whole genera.</title>
        <authorList>
            <person name="Goeker M."/>
        </authorList>
    </citation>
    <scope>NUCLEOTIDE SEQUENCE [LARGE SCALE GENOMIC DNA]</scope>
    <source>
        <strain evidence="1 2">DSM 100214</strain>
    </source>
</reference>
<dbReference type="AlphaFoldDB" id="A0A2V3PLM5"/>
<comment type="caution">
    <text evidence="1">The sequence shown here is derived from an EMBL/GenBank/DDBJ whole genome shotgun (WGS) entry which is preliminary data.</text>
</comment>
<evidence type="ECO:0000313" key="1">
    <source>
        <dbReference type="EMBL" id="PXV60133.1"/>
    </source>
</evidence>
<dbReference type="OrthoDB" id="1118459at2"/>
<organism evidence="1 2">
    <name type="scientific">Dysgonomonas alginatilytica</name>
    <dbReference type="NCBI Taxonomy" id="1605892"/>
    <lineage>
        <taxon>Bacteria</taxon>
        <taxon>Pseudomonadati</taxon>
        <taxon>Bacteroidota</taxon>
        <taxon>Bacteroidia</taxon>
        <taxon>Bacteroidales</taxon>
        <taxon>Dysgonomonadaceae</taxon>
        <taxon>Dysgonomonas</taxon>
    </lineage>
</organism>
<protein>
    <recommendedName>
        <fullName evidence="3">Structural protein P5</fullName>
    </recommendedName>
</protein>
<dbReference type="Proteomes" id="UP000247973">
    <property type="component" value="Unassembled WGS sequence"/>
</dbReference>
<gene>
    <name evidence="1" type="ORF">CLV62_13153</name>
</gene>
<sequence length="135" mass="15172">MSRGLRNCNPGNIRINGDKFQGEIIPSKDKSFKQFTSMAYGYRAMFAVLDTYRKKGLNTIEKVIRSWAPPSENNTQNYIDSVVKWSGVSKDSILTEHSGANYIKIVAAMSRMENGVEAIMGDVIAGFDLQNRIMR</sequence>
<proteinExistence type="predicted"/>
<evidence type="ECO:0008006" key="3">
    <source>
        <dbReference type="Google" id="ProtNLM"/>
    </source>
</evidence>
<keyword evidence="2" id="KW-1185">Reference proteome</keyword>